<dbReference type="GO" id="GO:0005886">
    <property type="term" value="C:plasma membrane"/>
    <property type="evidence" value="ECO:0007669"/>
    <property type="project" value="UniProtKB-SubCell"/>
</dbReference>
<keyword evidence="3" id="KW-0716">Sensory transduction</keyword>
<keyword evidence="7" id="KW-0807">Transducer</keyword>
<proteinExistence type="predicted"/>
<keyword evidence="5 8" id="KW-1133">Transmembrane helix</keyword>
<evidence type="ECO:0000259" key="9">
    <source>
        <dbReference type="PROSITE" id="PS50262"/>
    </source>
</evidence>
<dbReference type="Gene3D" id="1.20.1070.10">
    <property type="entry name" value="Rhodopsin 7-helix transmembrane proteins"/>
    <property type="match status" value="1"/>
</dbReference>
<evidence type="ECO:0000256" key="3">
    <source>
        <dbReference type="ARBA" id="ARBA00022606"/>
    </source>
</evidence>
<accession>A0A7J7SK44</accession>
<comment type="caution">
    <text evidence="10">The sequence shown here is derived from an EMBL/GenBank/DDBJ whole genome shotgun (WGS) entry which is preliminary data.</text>
</comment>
<keyword evidence="4 8" id="KW-0812">Transmembrane</keyword>
<evidence type="ECO:0000256" key="6">
    <source>
        <dbReference type="ARBA" id="ARBA00023136"/>
    </source>
</evidence>
<gene>
    <name evidence="10" type="ORF">mRhiFer1_012327</name>
</gene>
<dbReference type="GO" id="GO:0004984">
    <property type="term" value="F:olfactory receptor activity"/>
    <property type="evidence" value="ECO:0007669"/>
    <property type="project" value="InterPro"/>
</dbReference>
<evidence type="ECO:0000256" key="5">
    <source>
        <dbReference type="ARBA" id="ARBA00022989"/>
    </source>
</evidence>
<sequence>MGRQNSLEEVFFILLGLSQYPRVQTTFFCLFLMFYVFTLLRNSLILLLICSDPRLHMPMYFFLSNLSFLDMCYTTSSVPQILVNSLVTSPVISLGQCVAQMARGLDLGVVERLLLAAMAYDRCVAIGDPCATLCAWGPACAACWLGPCGLLPSC</sequence>
<dbReference type="Proteomes" id="UP000585614">
    <property type="component" value="Unassembled WGS sequence"/>
</dbReference>
<evidence type="ECO:0000256" key="1">
    <source>
        <dbReference type="ARBA" id="ARBA00004651"/>
    </source>
</evidence>
<dbReference type="Pfam" id="PF13853">
    <property type="entry name" value="7tm_4"/>
    <property type="match status" value="1"/>
</dbReference>
<reference evidence="10 11" key="1">
    <citation type="journal article" date="2020" name="Nature">
        <title>Six reference-quality genomes reveal evolution of bat adaptations.</title>
        <authorList>
            <person name="Jebb D."/>
            <person name="Huang Z."/>
            <person name="Pippel M."/>
            <person name="Hughes G.M."/>
            <person name="Lavrichenko K."/>
            <person name="Devanna P."/>
            <person name="Winkler S."/>
            <person name="Jermiin L.S."/>
            <person name="Skirmuntt E.C."/>
            <person name="Katzourakis A."/>
            <person name="Burkitt-Gray L."/>
            <person name="Ray D.A."/>
            <person name="Sullivan K.A.M."/>
            <person name="Roscito J.G."/>
            <person name="Kirilenko B.M."/>
            <person name="Davalos L.M."/>
            <person name="Corthals A.P."/>
            <person name="Power M.L."/>
            <person name="Jones G."/>
            <person name="Ransome R.D."/>
            <person name="Dechmann D.K.N."/>
            <person name="Locatelli A.G."/>
            <person name="Puechmaille S.J."/>
            <person name="Fedrigo O."/>
            <person name="Jarvis E.D."/>
            <person name="Hiller M."/>
            <person name="Vernes S.C."/>
            <person name="Myers E.W."/>
            <person name="Teeling E.C."/>
        </authorList>
    </citation>
    <scope>NUCLEOTIDE SEQUENCE [LARGE SCALE GENOMIC DNA]</scope>
    <source>
        <strain evidence="10">MRhiFer1</strain>
        <tissue evidence="10">Lung</tissue>
    </source>
</reference>
<evidence type="ECO:0000256" key="4">
    <source>
        <dbReference type="ARBA" id="ARBA00022692"/>
    </source>
</evidence>
<keyword evidence="2" id="KW-1003">Cell membrane</keyword>
<dbReference type="InterPro" id="IPR017452">
    <property type="entry name" value="GPCR_Rhodpsn_7TM"/>
</dbReference>
<dbReference type="PANTHER" id="PTHR26453">
    <property type="entry name" value="OLFACTORY RECEPTOR"/>
    <property type="match status" value="1"/>
</dbReference>
<evidence type="ECO:0000256" key="8">
    <source>
        <dbReference type="SAM" id="Phobius"/>
    </source>
</evidence>
<dbReference type="PROSITE" id="PS50262">
    <property type="entry name" value="G_PROTEIN_RECEP_F1_2"/>
    <property type="match status" value="1"/>
</dbReference>
<feature type="transmembrane region" description="Helical" evidence="8">
    <location>
        <begin position="25"/>
        <end position="49"/>
    </location>
</feature>
<dbReference type="EMBL" id="JACAGC010000022">
    <property type="protein sequence ID" value="KAF6288720.1"/>
    <property type="molecule type" value="Genomic_DNA"/>
</dbReference>
<name>A0A7J7SK44_RHIFE</name>
<dbReference type="SUPFAM" id="SSF81321">
    <property type="entry name" value="Family A G protein-coupled receptor-like"/>
    <property type="match status" value="1"/>
</dbReference>
<organism evidence="10 11">
    <name type="scientific">Rhinolophus ferrumequinum</name>
    <name type="common">Greater horseshoe bat</name>
    <dbReference type="NCBI Taxonomy" id="59479"/>
    <lineage>
        <taxon>Eukaryota</taxon>
        <taxon>Metazoa</taxon>
        <taxon>Chordata</taxon>
        <taxon>Craniata</taxon>
        <taxon>Vertebrata</taxon>
        <taxon>Euteleostomi</taxon>
        <taxon>Mammalia</taxon>
        <taxon>Eutheria</taxon>
        <taxon>Laurasiatheria</taxon>
        <taxon>Chiroptera</taxon>
        <taxon>Yinpterochiroptera</taxon>
        <taxon>Rhinolophoidea</taxon>
        <taxon>Rhinolophidae</taxon>
        <taxon>Rhinolophinae</taxon>
        <taxon>Rhinolophus</taxon>
    </lineage>
</organism>
<evidence type="ECO:0000256" key="2">
    <source>
        <dbReference type="ARBA" id="ARBA00022475"/>
    </source>
</evidence>
<comment type="subcellular location">
    <subcellularLocation>
        <location evidence="1">Cell membrane</location>
        <topology evidence="1">Multi-pass membrane protein</topology>
    </subcellularLocation>
</comment>
<dbReference type="GO" id="GO:0007186">
    <property type="term" value="P:G protein-coupled receptor signaling pathway"/>
    <property type="evidence" value="ECO:0007669"/>
    <property type="project" value="InterPro"/>
</dbReference>
<dbReference type="AlphaFoldDB" id="A0A7J7SK44"/>
<protein>
    <recommendedName>
        <fullName evidence="9">G-protein coupled receptors family 1 profile domain-containing protein</fullName>
    </recommendedName>
</protein>
<keyword evidence="6 8" id="KW-0472">Membrane</keyword>
<dbReference type="InterPro" id="IPR000725">
    <property type="entry name" value="Olfact_rcpt"/>
</dbReference>
<evidence type="ECO:0000313" key="11">
    <source>
        <dbReference type="Proteomes" id="UP000585614"/>
    </source>
</evidence>
<evidence type="ECO:0000313" key="10">
    <source>
        <dbReference type="EMBL" id="KAF6288720.1"/>
    </source>
</evidence>
<evidence type="ECO:0000256" key="7">
    <source>
        <dbReference type="ARBA" id="ARBA00023224"/>
    </source>
</evidence>
<feature type="domain" description="G-protein coupled receptors family 1 profile" evidence="9">
    <location>
        <begin position="41"/>
        <end position="129"/>
    </location>
</feature>